<keyword evidence="4" id="KW-1185">Reference proteome</keyword>
<protein>
    <recommendedName>
        <fullName evidence="2">CAP-Gly domain-containing protein</fullName>
    </recommendedName>
</protein>
<dbReference type="SUPFAM" id="SSF74924">
    <property type="entry name" value="Cap-Gly domain"/>
    <property type="match status" value="1"/>
</dbReference>
<feature type="domain" description="CAP-Gly" evidence="2">
    <location>
        <begin position="33"/>
        <end position="75"/>
    </location>
</feature>
<comment type="caution">
    <text evidence="3">The sequence shown here is derived from an EMBL/GenBank/DDBJ whole genome shotgun (WGS) entry which is preliminary data.</text>
</comment>
<evidence type="ECO:0000313" key="4">
    <source>
        <dbReference type="Proteomes" id="UP000284403"/>
    </source>
</evidence>
<dbReference type="Pfam" id="PF01302">
    <property type="entry name" value="CAP_GLY"/>
    <property type="match status" value="1"/>
</dbReference>
<dbReference type="OrthoDB" id="2130750at2759"/>
<evidence type="ECO:0000259" key="2">
    <source>
        <dbReference type="PROSITE" id="PS50245"/>
    </source>
</evidence>
<dbReference type="Gene3D" id="2.30.30.190">
    <property type="entry name" value="CAP Gly-rich-like domain"/>
    <property type="match status" value="1"/>
</dbReference>
<dbReference type="AlphaFoldDB" id="A0A3R7MWJ1"/>
<feature type="coiled-coil region" evidence="1">
    <location>
        <begin position="103"/>
        <end position="148"/>
    </location>
</feature>
<proteinExistence type="predicted"/>
<dbReference type="GeneID" id="40317026"/>
<gene>
    <name evidence="3" type="ORF">Tco025E_03415</name>
</gene>
<evidence type="ECO:0000256" key="1">
    <source>
        <dbReference type="SAM" id="Coils"/>
    </source>
</evidence>
<name>A0A3R7MWJ1_9TRYP</name>
<dbReference type="RefSeq" id="XP_029229638.1">
    <property type="nucleotide sequence ID" value="XM_029370333.1"/>
</dbReference>
<dbReference type="Proteomes" id="UP000284403">
    <property type="component" value="Unassembled WGS sequence"/>
</dbReference>
<sequence>MAQARECNVADFVSVLPVPPQTERRRGVLRFMGPTNFAPGLWAGIELLGTVGRNDGSVMGKSYFSCPAGQGVFVRPELVVPYAPEAEGHAGTPHKGGGRTAIVEKLRTDMVQLRETLQQRELALRDAKEELRSAIALHEARNLELQRALEEKAQMLATALAGKQNIAAATQTEAAAAAAAKDDEIRCLQQQCADLRDLCELQEEEINRQREHADNLAQIVEDVRREQEEERARMETRIRSLEEAVAQQQQLAASELRPAAEESGEADVEATQLQLFERQQEEEALRLLKERYEQLYAEREQERHAQEVKWKQTTAEYEEALTQQREYKSRLLGEIRRLQHEIADMRHSSERERVLQVPLSALEREEYESQLNRLRWELMGAYGEMFSKRYDHFLAPVSNWKSPAEVMGALREAILSSGGVLPFTTPDTCLHSRMALFQMHPRR</sequence>
<keyword evidence="1" id="KW-0175">Coiled coil</keyword>
<accession>A0A3R7MWJ1</accession>
<feature type="coiled-coil region" evidence="1">
    <location>
        <begin position="178"/>
        <end position="251"/>
    </location>
</feature>
<dbReference type="InterPro" id="IPR036859">
    <property type="entry name" value="CAP-Gly_dom_sf"/>
</dbReference>
<dbReference type="PROSITE" id="PS50245">
    <property type="entry name" value="CAP_GLY_2"/>
    <property type="match status" value="1"/>
</dbReference>
<dbReference type="InterPro" id="IPR000938">
    <property type="entry name" value="CAP-Gly_domain"/>
</dbReference>
<feature type="coiled-coil region" evidence="1">
    <location>
        <begin position="278"/>
        <end position="309"/>
    </location>
</feature>
<dbReference type="EMBL" id="MKKU01000149">
    <property type="protein sequence ID" value="RNF21790.1"/>
    <property type="molecule type" value="Genomic_DNA"/>
</dbReference>
<reference evidence="3 4" key="1">
    <citation type="journal article" date="2018" name="BMC Genomics">
        <title>Genomic comparison of Trypanosoma conorhini and Trypanosoma rangeli to Trypanosoma cruzi strains of high and low virulence.</title>
        <authorList>
            <person name="Bradwell K.R."/>
            <person name="Koparde V.N."/>
            <person name="Matveyev A.V."/>
            <person name="Serrano M.G."/>
            <person name="Alves J.M."/>
            <person name="Parikh H."/>
            <person name="Huang B."/>
            <person name="Lee V."/>
            <person name="Espinosa-Alvarez O."/>
            <person name="Ortiz P.A."/>
            <person name="Costa-Martins A.G."/>
            <person name="Teixeira M.M."/>
            <person name="Buck G.A."/>
        </authorList>
    </citation>
    <scope>NUCLEOTIDE SEQUENCE [LARGE SCALE GENOMIC DNA]</scope>
    <source>
        <strain evidence="3 4">025E</strain>
    </source>
</reference>
<dbReference type="SMART" id="SM01052">
    <property type="entry name" value="CAP_GLY"/>
    <property type="match status" value="1"/>
</dbReference>
<evidence type="ECO:0000313" key="3">
    <source>
        <dbReference type="EMBL" id="RNF21790.1"/>
    </source>
</evidence>
<organism evidence="3 4">
    <name type="scientific">Trypanosoma conorhini</name>
    <dbReference type="NCBI Taxonomy" id="83891"/>
    <lineage>
        <taxon>Eukaryota</taxon>
        <taxon>Discoba</taxon>
        <taxon>Euglenozoa</taxon>
        <taxon>Kinetoplastea</taxon>
        <taxon>Metakinetoplastina</taxon>
        <taxon>Trypanosomatida</taxon>
        <taxon>Trypanosomatidae</taxon>
        <taxon>Trypanosoma</taxon>
    </lineage>
</organism>
<dbReference type="PANTHER" id="PTHR18916">
    <property type="entry name" value="DYNACTIN 1-RELATED MICROTUBULE-BINDING"/>
    <property type="match status" value="1"/>
</dbReference>